<evidence type="ECO:0000256" key="7">
    <source>
        <dbReference type="ARBA" id="ARBA00024603"/>
    </source>
</evidence>
<reference evidence="12 13" key="1">
    <citation type="submission" date="2014-08" db="EMBL/GenBank/DDBJ databases">
        <title>Whole genome shotgun sequence of Sphingomonas paucimobilis NBRC 13935.</title>
        <authorList>
            <person name="Hosoyama A."/>
            <person name="Hashimoto M."/>
            <person name="Hosoyama Y."/>
            <person name="Noguchi M."/>
            <person name="Uohara A."/>
            <person name="Ohji S."/>
            <person name="Katano-Makiyama Y."/>
            <person name="Ichikawa N."/>
            <person name="Kimura A."/>
            <person name="Yamazoe A."/>
            <person name="Fujita N."/>
        </authorList>
    </citation>
    <scope>NUCLEOTIDE SEQUENCE [LARGE SCALE GENOMIC DNA]</scope>
    <source>
        <strain evidence="12 13">NBRC 13935</strain>
    </source>
</reference>
<dbReference type="InterPro" id="IPR024079">
    <property type="entry name" value="MetalloPept_cat_dom_sf"/>
</dbReference>
<evidence type="ECO:0000259" key="11">
    <source>
        <dbReference type="Pfam" id="PF19310"/>
    </source>
</evidence>
<dbReference type="RefSeq" id="WP_007405841.1">
    <property type="nucleotide sequence ID" value="NZ_BBJS01000030.1"/>
</dbReference>
<evidence type="ECO:0000256" key="4">
    <source>
        <dbReference type="ARBA" id="ARBA00022801"/>
    </source>
</evidence>
<evidence type="ECO:0000313" key="12">
    <source>
        <dbReference type="EMBL" id="GAN13865.1"/>
    </source>
</evidence>
<dbReference type="FunFam" id="3.40.390.10:FF:000009">
    <property type="entry name" value="Oligopeptidase A"/>
    <property type="match status" value="1"/>
</dbReference>
<dbReference type="Pfam" id="PF19310">
    <property type="entry name" value="TOP_N"/>
    <property type="match status" value="1"/>
</dbReference>
<dbReference type="InterPro" id="IPR024077">
    <property type="entry name" value="Neurolysin/TOP_dom2"/>
</dbReference>
<dbReference type="EC" id="3.4.24.70" evidence="8"/>
<dbReference type="GO" id="GO:0046872">
    <property type="term" value="F:metal ion binding"/>
    <property type="evidence" value="ECO:0007669"/>
    <property type="project" value="UniProtKB-UniRule"/>
</dbReference>
<dbReference type="Pfam" id="PF01432">
    <property type="entry name" value="Peptidase_M3"/>
    <property type="match status" value="1"/>
</dbReference>
<keyword evidence="5 9" id="KW-0862">Zinc</keyword>
<dbReference type="InterPro" id="IPR034005">
    <property type="entry name" value="M3A_DCP"/>
</dbReference>
<keyword evidence="4 9" id="KW-0378">Hydrolase</keyword>
<comment type="cofactor">
    <cofactor evidence="9">
        <name>Zn(2+)</name>
        <dbReference type="ChEBI" id="CHEBI:29105"/>
    </cofactor>
    <text evidence="9">Binds 1 zinc ion.</text>
</comment>
<comment type="caution">
    <text evidence="12">The sequence shown here is derived from an EMBL/GenBank/DDBJ whole genome shotgun (WGS) entry which is preliminary data.</text>
</comment>
<dbReference type="Proteomes" id="UP000032025">
    <property type="component" value="Unassembled WGS sequence"/>
</dbReference>
<dbReference type="EMBL" id="BBJS01000030">
    <property type="protein sequence ID" value="GAN13865.1"/>
    <property type="molecule type" value="Genomic_DNA"/>
</dbReference>
<dbReference type="GeneID" id="78528967"/>
<organism evidence="12 13">
    <name type="scientific">Sphingomonas paucimobilis NBRC 13935</name>
    <dbReference type="NCBI Taxonomy" id="1219050"/>
    <lineage>
        <taxon>Bacteria</taxon>
        <taxon>Pseudomonadati</taxon>
        <taxon>Pseudomonadota</taxon>
        <taxon>Alphaproteobacteria</taxon>
        <taxon>Sphingomonadales</taxon>
        <taxon>Sphingomonadaceae</taxon>
        <taxon>Sphingomonas</taxon>
    </lineage>
</organism>
<dbReference type="Gene3D" id="3.40.390.10">
    <property type="entry name" value="Collagenase (Catalytic Domain)"/>
    <property type="match status" value="1"/>
</dbReference>
<dbReference type="AlphaFoldDB" id="A0A0C9M2J8"/>
<comment type="similarity">
    <text evidence="1 9">Belongs to the peptidase M3 family.</text>
</comment>
<name>A0A0C9M2J8_SPHPI</name>
<dbReference type="InterPro" id="IPR001567">
    <property type="entry name" value="Pept_M3A_M3B_dom"/>
</dbReference>
<gene>
    <name evidence="12" type="primary">prlC</name>
    <name evidence="12" type="ORF">SP6_30_00040</name>
</gene>
<protein>
    <recommendedName>
        <fullName evidence="8">oligopeptidase A</fullName>
        <ecNumber evidence="8">3.4.24.70</ecNumber>
    </recommendedName>
</protein>
<keyword evidence="13" id="KW-1185">Reference proteome</keyword>
<keyword evidence="2 9" id="KW-0645">Protease</keyword>
<feature type="domain" description="Peptidase M3A/M3B catalytic" evidence="10">
    <location>
        <begin position="219"/>
        <end position="669"/>
    </location>
</feature>
<evidence type="ECO:0000259" key="10">
    <source>
        <dbReference type="Pfam" id="PF01432"/>
    </source>
</evidence>
<evidence type="ECO:0000256" key="5">
    <source>
        <dbReference type="ARBA" id="ARBA00022833"/>
    </source>
</evidence>
<dbReference type="GO" id="GO:0004222">
    <property type="term" value="F:metalloendopeptidase activity"/>
    <property type="evidence" value="ECO:0007669"/>
    <property type="project" value="UniProtKB-EC"/>
</dbReference>
<proteinExistence type="inferred from homology"/>
<dbReference type="GO" id="GO:0005829">
    <property type="term" value="C:cytosol"/>
    <property type="evidence" value="ECO:0007669"/>
    <property type="project" value="UniProtKB-ARBA"/>
</dbReference>
<accession>A0A0C9M2J8</accession>
<dbReference type="CDD" id="cd06456">
    <property type="entry name" value="M3A_DCP"/>
    <property type="match status" value="1"/>
</dbReference>
<evidence type="ECO:0000256" key="9">
    <source>
        <dbReference type="RuleBase" id="RU003435"/>
    </source>
</evidence>
<dbReference type="Gene3D" id="1.10.1370.10">
    <property type="entry name" value="Neurolysin, domain 3"/>
    <property type="match status" value="1"/>
</dbReference>
<evidence type="ECO:0000256" key="2">
    <source>
        <dbReference type="ARBA" id="ARBA00022670"/>
    </source>
</evidence>
<evidence type="ECO:0000313" key="13">
    <source>
        <dbReference type="Proteomes" id="UP000032025"/>
    </source>
</evidence>
<evidence type="ECO:0000256" key="8">
    <source>
        <dbReference type="ARBA" id="ARBA00026100"/>
    </source>
</evidence>
<evidence type="ECO:0000256" key="6">
    <source>
        <dbReference type="ARBA" id="ARBA00023049"/>
    </source>
</evidence>
<dbReference type="InterPro" id="IPR045666">
    <property type="entry name" value="OpdA_N"/>
</dbReference>
<dbReference type="GO" id="GO:0006518">
    <property type="term" value="P:peptide metabolic process"/>
    <property type="evidence" value="ECO:0007669"/>
    <property type="project" value="TreeGrafter"/>
</dbReference>
<keyword evidence="3 9" id="KW-0479">Metal-binding</keyword>
<dbReference type="PANTHER" id="PTHR11804:SF84">
    <property type="entry name" value="SACCHAROLYSIN"/>
    <property type="match status" value="1"/>
</dbReference>
<sequence length="671" mass="73750">MTTNPLLADTDLPDFAAVRPEHLVPAVETLIADARAAADRIGGSNASDFESVVLASERAGFAIARGWSPASHLHSVADTPELRAAYAQAQAMLAEYGMEAGQDPRMFAAFNGVDLAPLSEAEARSVALTRRDFRLSGVALDEEAKARFRAIGVELNRLSTEFGNAVLDSTEAWSEHITDEAMLAGLTDNAKAILATYAAEKELEGWLVTLREPSVQAILTQADNRELRARVARAYATRASDQAADPQHDNSARIEQILALRHEAAQLLGFSDAAARSVETKMAQSADEALAFLSDLATRARPLAEREIEDATAYASAKFGIAKLEPWDMGYVAEHMRRERFGVDREAIRAYFPLPRVMEGTVALIERLYGVRLVERADVSVWNADVRYYDVQDKDGAVIAGVYCDFHARAGKRGGAWMDVCRPRFRDADRFHRPIAYLVCNFPPVTGDKPALLSHSDVVTLLHEFGHVLHHLLTEVDLPSIGGISGVEWDAVELPSQFMENFAWDRDTLTALSAHVDTGEPLPEALFAKMLAARRFQAGLFLLRQIEFATFDLKLHRDFDPAQGSRVMDVLNAVRAEVAVIHPPAWNRFPHSFSHIFAGGYSAGYYSYLWAELLSADAFAAFAEEGQAAGDRFRREVLARGASRPAAENFQAFRGRAPKPDALLRHHGLAA</sequence>
<feature type="domain" description="Oligopeptidase A N-terminal" evidence="11">
    <location>
        <begin position="38"/>
        <end position="145"/>
    </location>
</feature>
<evidence type="ECO:0000256" key="3">
    <source>
        <dbReference type="ARBA" id="ARBA00022723"/>
    </source>
</evidence>
<evidence type="ECO:0000256" key="1">
    <source>
        <dbReference type="ARBA" id="ARBA00006040"/>
    </source>
</evidence>
<comment type="catalytic activity">
    <reaction evidence="7">
        <text>Hydrolysis of oligopeptides, with broad specificity. Gly or Ala commonly occur as P1 or P1' residues, but more distant residues are also important, as is shown by the fact that Z-Gly-Pro-Gly-|-Gly-Pro-Ala is cleaved, but not Z-(Gly)(5).</text>
        <dbReference type="EC" id="3.4.24.70"/>
    </reaction>
</comment>
<dbReference type="GO" id="GO:0006508">
    <property type="term" value="P:proteolysis"/>
    <property type="evidence" value="ECO:0007669"/>
    <property type="project" value="UniProtKB-KW"/>
</dbReference>
<dbReference type="SUPFAM" id="SSF55486">
    <property type="entry name" value="Metalloproteases ('zincins'), catalytic domain"/>
    <property type="match status" value="1"/>
</dbReference>
<dbReference type="InterPro" id="IPR045090">
    <property type="entry name" value="Pept_M3A_M3B"/>
</dbReference>
<dbReference type="PANTHER" id="PTHR11804">
    <property type="entry name" value="PROTEASE M3 THIMET OLIGOPEPTIDASE-RELATED"/>
    <property type="match status" value="1"/>
</dbReference>
<keyword evidence="6 9" id="KW-0482">Metalloprotease</keyword>